<feature type="transmembrane region" description="Helical" evidence="15">
    <location>
        <begin position="42"/>
        <end position="61"/>
    </location>
</feature>
<keyword evidence="13 14" id="KW-0676">Redox-active center</keyword>
<keyword evidence="11 14" id="KW-1015">Disulfide bond</keyword>
<evidence type="ECO:0000256" key="6">
    <source>
        <dbReference type="ARBA" id="ARBA00022692"/>
    </source>
</evidence>
<feature type="transmembrane region" description="Helical" evidence="15">
    <location>
        <begin position="70"/>
        <end position="91"/>
    </location>
</feature>
<accession>A0A0K6GVC2</accession>
<keyword evidence="10 14" id="KW-0472">Membrane</keyword>
<dbReference type="GO" id="GO:0015035">
    <property type="term" value="F:protein-disulfide reductase activity"/>
    <property type="evidence" value="ECO:0007669"/>
    <property type="project" value="UniProtKB-UniRule"/>
</dbReference>
<dbReference type="RefSeq" id="WP_235445537.1">
    <property type="nucleotide sequence ID" value="NZ_CYHA01000002.1"/>
</dbReference>
<dbReference type="GO" id="GO:0006457">
    <property type="term" value="P:protein folding"/>
    <property type="evidence" value="ECO:0007669"/>
    <property type="project" value="InterPro"/>
</dbReference>
<evidence type="ECO:0000256" key="3">
    <source>
        <dbReference type="ARBA" id="ARBA00022448"/>
    </source>
</evidence>
<comment type="subcellular location">
    <subcellularLocation>
        <location evidence="1">Cell inner membrane</location>
        <topology evidence="1">Multi-pass membrane protein</topology>
    </subcellularLocation>
    <subcellularLocation>
        <location evidence="14">Cell membrane</location>
        <topology evidence="14">Multi-pass membrane protein</topology>
    </subcellularLocation>
</comment>
<keyword evidence="3 14" id="KW-0813">Transport</keyword>
<dbReference type="Proteomes" id="UP000243535">
    <property type="component" value="Unassembled WGS sequence"/>
</dbReference>
<dbReference type="GO" id="GO:0005886">
    <property type="term" value="C:plasma membrane"/>
    <property type="evidence" value="ECO:0007669"/>
    <property type="project" value="UniProtKB-SubCell"/>
</dbReference>
<dbReference type="AlphaFoldDB" id="A0A0K6GVC2"/>
<evidence type="ECO:0000256" key="11">
    <source>
        <dbReference type="ARBA" id="ARBA00023157"/>
    </source>
</evidence>
<dbReference type="PANTHER" id="PTHR36570:SF3">
    <property type="entry name" value="DISULFIDE BOND FORMATION PROTEIN B"/>
    <property type="match status" value="1"/>
</dbReference>
<evidence type="ECO:0000256" key="5">
    <source>
        <dbReference type="ARBA" id="ARBA00022519"/>
    </source>
</evidence>
<dbReference type="InterPro" id="IPR050183">
    <property type="entry name" value="DsbB"/>
</dbReference>
<evidence type="ECO:0000256" key="7">
    <source>
        <dbReference type="ARBA" id="ARBA00022982"/>
    </source>
</evidence>
<dbReference type="STRING" id="375574.GCA_001418035_01197"/>
<dbReference type="Pfam" id="PF02600">
    <property type="entry name" value="DsbB"/>
    <property type="match status" value="1"/>
</dbReference>
<gene>
    <name evidence="14" type="primary">dsbB</name>
    <name evidence="16" type="ORF">Ga0061063_1405</name>
</gene>
<evidence type="ECO:0000313" key="16">
    <source>
        <dbReference type="EMBL" id="CUA82696.1"/>
    </source>
</evidence>
<dbReference type="InterPro" id="IPR023380">
    <property type="entry name" value="DsbB-like_sf"/>
</dbReference>
<comment type="caution">
    <text evidence="14">Lacks conserved residue(s) required for the propagation of feature annotation.</text>
</comment>
<reference evidence="17" key="1">
    <citation type="submission" date="2015-08" db="EMBL/GenBank/DDBJ databases">
        <authorList>
            <person name="Varghese N."/>
        </authorList>
    </citation>
    <scope>NUCLEOTIDE SEQUENCE [LARGE SCALE GENOMIC DNA]</scope>
    <source>
        <strain evidence="17">DSM 17901</strain>
    </source>
</reference>
<dbReference type="PANTHER" id="PTHR36570">
    <property type="entry name" value="DISULFIDE BOND FORMATION PROTEIN B"/>
    <property type="match status" value="1"/>
</dbReference>
<feature type="topological domain" description="Cytoplasmic" evidence="14">
    <location>
        <begin position="64"/>
        <end position="69"/>
    </location>
</feature>
<proteinExistence type="inferred from homology"/>
<evidence type="ECO:0000256" key="13">
    <source>
        <dbReference type="ARBA" id="ARBA00023284"/>
    </source>
</evidence>
<evidence type="ECO:0000313" key="17">
    <source>
        <dbReference type="Proteomes" id="UP000243535"/>
    </source>
</evidence>
<sequence length="165" mass="17458">MKITLPGYRAGFFLVALACTGAMAFALFAQYVMGLEPCPLCIFQRVGVIAAGLLALIAALTNPGRTGARVWAVLVSLAALAGGAVSVRHVWLQSLPADQVPACGPGLSYMLETMPMATMLGKVLKGSGECAKIDWTLFGQSMPFWTGVFFAGIIVWVMVVAFGRR</sequence>
<keyword evidence="4 14" id="KW-1003">Cell membrane</keyword>
<keyword evidence="9 14" id="KW-0560">Oxidoreductase</keyword>
<dbReference type="EMBL" id="CYHA01000002">
    <property type="protein sequence ID" value="CUA82696.1"/>
    <property type="molecule type" value="Genomic_DNA"/>
</dbReference>
<keyword evidence="7 14" id="KW-0249">Electron transport</keyword>
<evidence type="ECO:0000256" key="9">
    <source>
        <dbReference type="ARBA" id="ARBA00023002"/>
    </source>
</evidence>
<comment type="function">
    <text evidence="14">Required for disulfide bond formation in some periplasmic proteins. Acts by oxidizing the DsbA protein.</text>
</comment>
<protein>
    <recommendedName>
        <fullName evidence="14">Disulfide bond formation protein B</fullName>
    </recommendedName>
    <alternativeName>
        <fullName evidence="14">Disulfide oxidoreductase</fullName>
    </alternativeName>
</protein>
<evidence type="ECO:0000256" key="8">
    <source>
        <dbReference type="ARBA" id="ARBA00022989"/>
    </source>
</evidence>
<feature type="topological domain" description="Periplasmic" evidence="14">
    <location>
        <begin position="29"/>
        <end position="46"/>
    </location>
</feature>
<evidence type="ECO:0000256" key="12">
    <source>
        <dbReference type="ARBA" id="ARBA00023186"/>
    </source>
</evidence>
<dbReference type="Gene3D" id="1.20.1550.10">
    <property type="entry name" value="DsbB-like"/>
    <property type="match status" value="1"/>
</dbReference>
<feature type="disulfide bond" description="Redox-active" evidence="14">
    <location>
        <begin position="38"/>
        <end position="41"/>
    </location>
</feature>
<feature type="topological domain" description="Cytoplasmic" evidence="14">
    <location>
        <begin position="1"/>
        <end position="11"/>
    </location>
</feature>
<dbReference type="HAMAP" id="MF_00286">
    <property type="entry name" value="DsbB"/>
    <property type="match status" value="1"/>
</dbReference>
<keyword evidence="6 14" id="KW-0812">Transmembrane</keyword>
<evidence type="ECO:0000256" key="1">
    <source>
        <dbReference type="ARBA" id="ARBA00004429"/>
    </source>
</evidence>
<keyword evidence="17" id="KW-1185">Reference proteome</keyword>
<evidence type="ECO:0000256" key="10">
    <source>
        <dbReference type="ARBA" id="ARBA00023136"/>
    </source>
</evidence>
<evidence type="ECO:0000256" key="2">
    <source>
        <dbReference type="ARBA" id="ARBA00008823"/>
    </source>
</evidence>
<evidence type="ECO:0000256" key="4">
    <source>
        <dbReference type="ARBA" id="ARBA00022475"/>
    </source>
</evidence>
<name>A0A0K6GVC2_9NEIS</name>
<dbReference type="GO" id="GO:0009055">
    <property type="term" value="F:electron transfer activity"/>
    <property type="evidence" value="ECO:0007669"/>
    <property type="project" value="UniProtKB-UniRule"/>
</dbReference>
<feature type="topological domain" description="Cytoplasmic" evidence="14">
    <location>
        <begin position="164"/>
        <end position="165"/>
    </location>
</feature>
<dbReference type="SUPFAM" id="SSF158442">
    <property type="entry name" value="DsbB-like"/>
    <property type="match status" value="1"/>
</dbReference>
<keyword evidence="8 14" id="KW-1133">Transmembrane helix</keyword>
<dbReference type="InterPro" id="IPR003752">
    <property type="entry name" value="DiS_bond_form_DsbB/BdbC"/>
</dbReference>
<dbReference type="InterPro" id="IPR022920">
    <property type="entry name" value="Disulphide_bond_form_DsbB"/>
</dbReference>
<organism evidence="16 17">
    <name type="scientific">Gulbenkiania indica</name>
    <dbReference type="NCBI Taxonomy" id="375574"/>
    <lineage>
        <taxon>Bacteria</taxon>
        <taxon>Pseudomonadati</taxon>
        <taxon>Pseudomonadota</taxon>
        <taxon>Betaproteobacteria</taxon>
        <taxon>Neisseriales</taxon>
        <taxon>Chromobacteriaceae</taxon>
        <taxon>Gulbenkiania</taxon>
    </lineage>
</organism>
<evidence type="ECO:0000256" key="14">
    <source>
        <dbReference type="HAMAP-Rule" id="MF_00286"/>
    </source>
</evidence>
<comment type="similarity">
    <text evidence="2 14">Belongs to the DsbB family.</text>
</comment>
<keyword evidence="12 14" id="KW-0143">Chaperone</keyword>
<feature type="transmembrane region" description="Helical" evidence="15">
    <location>
        <begin position="144"/>
        <end position="163"/>
    </location>
</feature>
<keyword evidence="5" id="KW-0997">Cell inner membrane</keyword>
<evidence type="ECO:0000256" key="15">
    <source>
        <dbReference type="SAM" id="Phobius"/>
    </source>
</evidence>